<evidence type="ECO:0000259" key="1">
    <source>
        <dbReference type="Pfam" id="PF20247"/>
    </source>
</evidence>
<reference evidence="2 3" key="1">
    <citation type="submission" date="2018-12" db="EMBL/GenBank/DDBJ databases">
        <authorList>
            <consortium name="Pathogen Informatics"/>
        </authorList>
    </citation>
    <scope>NUCLEOTIDE SEQUENCE [LARGE SCALE GENOMIC DNA]</scope>
    <source>
        <strain evidence="2 3">NCTC9695</strain>
    </source>
</reference>
<protein>
    <recommendedName>
        <fullName evidence="1">DUF6602 domain-containing protein</fullName>
    </recommendedName>
</protein>
<dbReference type="RefSeq" id="WP_139795285.1">
    <property type="nucleotide sequence ID" value="NZ_MUKW01000031.1"/>
</dbReference>
<name>A0A3S4IHG4_CHRVL</name>
<proteinExistence type="predicted"/>
<dbReference type="Pfam" id="PF20247">
    <property type="entry name" value="DUF6602"/>
    <property type="match status" value="1"/>
</dbReference>
<dbReference type="InterPro" id="IPR046537">
    <property type="entry name" value="DUF6602"/>
</dbReference>
<dbReference type="EMBL" id="LR134182">
    <property type="protein sequence ID" value="VEB43643.1"/>
    <property type="molecule type" value="Genomic_DNA"/>
</dbReference>
<sequence length="250" mass="27923">MDWEALFRASTSRLQASLDEARAAVEHRTIKGHLNEIAVANWIRPLLPGSVGVTTGEVIDSEGGRSRQVDVLLYDIATTSRFLSRGDADVLPIESVYGAIEVKTYLNKAEIENAFENMKAIKALKKIAYHPNFVSTTKYLYGRESMYWPQQFFVFAYESDGLDTVLGHVERLNKTQPIDQRIDLVCILDKGLIINLAPEGLQPIPMPNTKLIAKPSSKALLTFYSVLGHLMGQAVSEPIAMHAYLKHLQH</sequence>
<organism evidence="2 3">
    <name type="scientific">Chromobacterium violaceum</name>
    <dbReference type="NCBI Taxonomy" id="536"/>
    <lineage>
        <taxon>Bacteria</taxon>
        <taxon>Pseudomonadati</taxon>
        <taxon>Pseudomonadota</taxon>
        <taxon>Betaproteobacteria</taxon>
        <taxon>Neisseriales</taxon>
        <taxon>Chromobacteriaceae</taxon>
        <taxon>Chromobacterium</taxon>
    </lineage>
</organism>
<evidence type="ECO:0000313" key="2">
    <source>
        <dbReference type="EMBL" id="VEB43643.1"/>
    </source>
</evidence>
<feature type="domain" description="DUF6602" evidence="1">
    <location>
        <begin position="20"/>
        <end position="124"/>
    </location>
</feature>
<gene>
    <name evidence="2" type="ORF">NCTC9695_04102</name>
</gene>
<accession>A0A3S4IHG4</accession>
<dbReference type="AlphaFoldDB" id="A0A3S4IHG4"/>
<dbReference type="Proteomes" id="UP000275777">
    <property type="component" value="Chromosome"/>
</dbReference>
<evidence type="ECO:0000313" key="3">
    <source>
        <dbReference type="Proteomes" id="UP000275777"/>
    </source>
</evidence>
<dbReference type="CDD" id="cd21173">
    <property type="entry name" value="NucC-like"/>
    <property type="match status" value="1"/>
</dbReference>